<evidence type="ECO:0000313" key="1">
    <source>
        <dbReference type="EMBL" id="SVA30427.1"/>
    </source>
</evidence>
<dbReference type="SUPFAM" id="SSF55347">
    <property type="entry name" value="Glyceraldehyde-3-phosphate dehydrogenase-like, C-terminal domain"/>
    <property type="match status" value="1"/>
</dbReference>
<gene>
    <name evidence="1" type="ORF">METZ01_LOCUS83281</name>
</gene>
<dbReference type="Gene3D" id="3.30.360.10">
    <property type="entry name" value="Dihydrodipicolinate Reductase, domain 2"/>
    <property type="match status" value="1"/>
</dbReference>
<organism evidence="1">
    <name type="scientific">marine metagenome</name>
    <dbReference type="NCBI Taxonomy" id="408172"/>
    <lineage>
        <taxon>unclassified sequences</taxon>
        <taxon>metagenomes</taxon>
        <taxon>ecological metagenomes</taxon>
    </lineage>
</organism>
<name>A0A381USW0_9ZZZZ</name>
<sequence length="86" mass="10158">MDYKTIRYPGHVDYLRFMFEDLGLRERMDLANEIFNHNLPTTEDEVVVFFAKATGYLEGKLTERNWVRKIYGKDDITAIQFCKDSG</sequence>
<reference evidence="1" key="1">
    <citation type="submission" date="2018-05" db="EMBL/GenBank/DDBJ databases">
        <authorList>
            <person name="Lanie J.A."/>
            <person name="Ng W.-L."/>
            <person name="Kazmierczak K.M."/>
            <person name="Andrzejewski T.M."/>
            <person name="Davidsen T.M."/>
            <person name="Wayne K.J."/>
            <person name="Tettelin H."/>
            <person name="Glass J.I."/>
            <person name="Rusch D."/>
            <person name="Podicherti R."/>
            <person name="Tsui H.-C.T."/>
            <person name="Winkler M.E."/>
        </authorList>
    </citation>
    <scope>NUCLEOTIDE SEQUENCE</scope>
</reference>
<feature type="non-terminal residue" evidence="1">
    <location>
        <position position="86"/>
    </location>
</feature>
<proteinExistence type="predicted"/>
<protein>
    <submittedName>
        <fullName evidence="1">Uncharacterized protein</fullName>
    </submittedName>
</protein>
<dbReference type="EMBL" id="UINC01006924">
    <property type="protein sequence ID" value="SVA30427.1"/>
    <property type="molecule type" value="Genomic_DNA"/>
</dbReference>
<dbReference type="AlphaFoldDB" id="A0A381USW0"/>
<accession>A0A381USW0</accession>